<dbReference type="PANTHER" id="PTHR48111">
    <property type="entry name" value="REGULATOR OF RPOS"/>
    <property type="match status" value="1"/>
</dbReference>
<dbReference type="InterPro" id="IPR007492">
    <property type="entry name" value="LytTR_DNA-bd_dom"/>
</dbReference>
<dbReference type="Proteomes" id="UP000316778">
    <property type="component" value="Unassembled WGS sequence"/>
</dbReference>
<comment type="caution">
    <text evidence="5">The sequence shown here is derived from an EMBL/GenBank/DDBJ whole genome shotgun (WGS) entry which is preliminary data.</text>
</comment>
<evidence type="ECO:0000313" key="5">
    <source>
        <dbReference type="EMBL" id="TWI86638.1"/>
    </source>
</evidence>
<dbReference type="SMART" id="SM00850">
    <property type="entry name" value="LytTR"/>
    <property type="match status" value="1"/>
</dbReference>
<dbReference type="PANTHER" id="PTHR48111:SF17">
    <property type="entry name" value="TRANSCRIPTIONAL REGULATORY PROTEIN YPDB"/>
    <property type="match status" value="1"/>
</dbReference>
<evidence type="ECO:0000313" key="6">
    <source>
        <dbReference type="Proteomes" id="UP000316778"/>
    </source>
</evidence>
<gene>
    <name evidence="5" type="ORF">LX66_3900</name>
</gene>
<evidence type="ECO:0000259" key="3">
    <source>
        <dbReference type="PROSITE" id="PS50110"/>
    </source>
</evidence>
<dbReference type="GO" id="GO:0006355">
    <property type="term" value="P:regulation of DNA-templated transcription"/>
    <property type="evidence" value="ECO:0007669"/>
    <property type="project" value="TreeGrafter"/>
</dbReference>
<keyword evidence="1" id="KW-0238">DNA-binding</keyword>
<feature type="domain" description="Response regulatory" evidence="3">
    <location>
        <begin position="5"/>
        <end position="116"/>
    </location>
</feature>
<accession>A0A562T020</accession>
<dbReference type="PROSITE" id="PS50930">
    <property type="entry name" value="HTH_LYTTR"/>
    <property type="match status" value="1"/>
</dbReference>
<evidence type="ECO:0000256" key="1">
    <source>
        <dbReference type="ARBA" id="ARBA00023125"/>
    </source>
</evidence>
<dbReference type="Pfam" id="PF00072">
    <property type="entry name" value="Response_reg"/>
    <property type="match status" value="1"/>
</dbReference>
<dbReference type="GO" id="GO:0000156">
    <property type="term" value="F:phosphorelay response regulator activity"/>
    <property type="evidence" value="ECO:0007669"/>
    <property type="project" value="TreeGrafter"/>
</dbReference>
<evidence type="ECO:0000256" key="2">
    <source>
        <dbReference type="PROSITE-ProRule" id="PRU00169"/>
    </source>
</evidence>
<feature type="modified residue" description="4-aspartylphosphate" evidence="2">
    <location>
        <position position="56"/>
    </location>
</feature>
<dbReference type="InterPro" id="IPR001789">
    <property type="entry name" value="Sig_transdc_resp-reg_receiver"/>
</dbReference>
<reference evidence="5 6" key="1">
    <citation type="journal article" date="2013" name="Stand. Genomic Sci.">
        <title>Genomic Encyclopedia of Type Strains, Phase I: The one thousand microbial genomes (KMG-I) project.</title>
        <authorList>
            <person name="Kyrpides N.C."/>
            <person name="Woyke T."/>
            <person name="Eisen J.A."/>
            <person name="Garrity G."/>
            <person name="Lilburn T.G."/>
            <person name="Beck B.J."/>
            <person name="Whitman W.B."/>
            <person name="Hugenholtz P."/>
            <person name="Klenk H.P."/>
        </authorList>
    </citation>
    <scope>NUCLEOTIDE SEQUENCE [LARGE SCALE GENOMIC DNA]</scope>
    <source>
        <strain evidence="5 6">DSM 13484</strain>
    </source>
</reference>
<dbReference type="Gene3D" id="2.40.50.1020">
    <property type="entry name" value="LytTr DNA-binding domain"/>
    <property type="match status" value="1"/>
</dbReference>
<protein>
    <submittedName>
        <fullName evidence="5">LytTR family two component transcriptional regulator</fullName>
    </submittedName>
</protein>
<name>A0A562T020_CHIJA</name>
<dbReference type="InterPro" id="IPR039420">
    <property type="entry name" value="WalR-like"/>
</dbReference>
<dbReference type="RefSeq" id="WP_244620461.1">
    <property type="nucleotide sequence ID" value="NZ_BAAAFY010000004.1"/>
</dbReference>
<organism evidence="5 6">
    <name type="scientific">Chitinophaga japonensis</name>
    <name type="common">Flexibacter japonensis</name>
    <dbReference type="NCBI Taxonomy" id="104662"/>
    <lineage>
        <taxon>Bacteria</taxon>
        <taxon>Pseudomonadati</taxon>
        <taxon>Bacteroidota</taxon>
        <taxon>Chitinophagia</taxon>
        <taxon>Chitinophagales</taxon>
        <taxon>Chitinophagaceae</taxon>
        <taxon>Chitinophaga</taxon>
    </lineage>
</organism>
<dbReference type="Pfam" id="PF04397">
    <property type="entry name" value="LytTR"/>
    <property type="match status" value="1"/>
</dbReference>
<dbReference type="SMART" id="SM00448">
    <property type="entry name" value="REC"/>
    <property type="match status" value="1"/>
</dbReference>
<dbReference type="AlphaFoldDB" id="A0A562T020"/>
<proteinExistence type="predicted"/>
<dbReference type="GO" id="GO:0000976">
    <property type="term" value="F:transcription cis-regulatory region binding"/>
    <property type="evidence" value="ECO:0007669"/>
    <property type="project" value="TreeGrafter"/>
</dbReference>
<evidence type="ECO:0000259" key="4">
    <source>
        <dbReference type="PROSITE" id="PS50930"/>
    </source>
</evidence>
<keyword evidence="2" id="KW-0597">Phosphoprotein</keyword>
<dbReference type="GO" id="GO:0032993">
    <property type="term" value="C:protein-DNA complex"/>
    <property type="evidence" value="ECO:0007669"/>
    <property type="project" value="TreeGrafter"/>
</dbReference>
<dbReference type="InterPro" id="IPR011006">
    <property type="entry name" value="CheY-like_superfamily"/>
</dbReference>
<dbReference type="EMBL" id="VLLG01000004">
    <property type="protein sequence ID" value="TWI86638.1"/>
    <property type="molecule type" value="Genomic_DNA"/>
</dbReference>
<dbReference type="SUPFAM" id="SSF52172">
    <property type="entry name" value="CheY-like"/>
    <property type="match status" value="1"/>
</dbReference>
<keyword evidence="6" id="KW-1185">Reference proteome</keyword>
<sequence>MTTMQCLAIDDEKLVLDLLEDNIRQVPFLHLVKACRNAMEATAVLQSTPVDLLFLDIQMPGLSGLQFLQTLPQPPMTILVTAYEQYALEGYNLNVVDYLLKPVSFERFLKACNKAQERFRWQQQPHPEQEAAADHFFVNVEYTLVKVLLSDILYVEGLKDYIKIHVASSKKPVVTRMSMKAIEEKLPSSGFVRTHKSFIISTGRITSIKRDLVCIGELELPLSEFYKGNLDRVIRRS</sequence>
<dbReference type="PROSITE" id="PS50110">
    <property type="entry name" value="RESPONSE_REGULATORY"/>
    <property type="match status" value="1"/>
</dbReference>
<feature type="domain" description="HTH LytTR-type" evidence="4">
    <location>
        <begin position="136"/>
        <end position="211"/>
    </location>
</feature>
<dbReference type="GO" id="GO:0005829">
    <property type="term" value="C:cytosol"/>
    <property type="evidence" value="ECO:0007669"/>
    <property type="project" value="TreeGrafter"/>
</dbReference>
<dbReference type="Gene3D" id="3.40.50.2300">
    <property type="match status" value="1"/>
</dbReference>